<evidence type="ECO:0000256" key="1">
    <source>
        <dbReference type="SAM" id="Coils"/>
    </source>
</evidence>
<dbReference type="AlphaFoldDB" id="A0A8K0HFM7"/>
<proteinExistence type="predicted"/>
<reference evidence="2" key="1">
    <citation type="submission" date="2020-03" db="EMBL/GenBank/DDBJ databases">
        <title>A high-quality chromosome-level genome assembly of a woody plant with both climbing and erect habits, Rhamnella rubrinervis.</title>
        <authorList>
            <person name="Lu Z."/>
            <person name="Yang Y."/>
            <person name="Zhu X."/>
            <person name="Sun Y."/>
        </authorList>
    </citation>
    <scope>NUCLEOTIDE SEQUENCE</scope>
    <source>
        <strain evidence="2">BYM</strain>
        <tissue evidence="2">Leaf</tissue>
    </source>
</reference>
<comment type="caution">
    <text evidence="2">The sequence shown here is derived from an EMBL/GenBank/DDBJ whole genome shotgun (WGS) entry which is preliminary data.</text>
</comment>
<organism evidence="2 3">
    <name type="scientific">Rhamnella rubrinervis</name>
    <dbReference type="NCBI Taxonomy" id="2594499"/>
    <lineage>
        <taxon>Eukaryota</taxon>
        <taxon>Viridiplantae</taxon>
        <taxon>Streptophyta</taxon>
        <taxon>Embryophyta</taxon>
        <taxon>Tracheophyta</taxon>
        <taxon>Spermatophyta</taxon>
        <taxon>Magnoliopsida</taxon>
        <taxon>eudicotyledons</taxon>
        <taxon>Gunneridae</taxon>
        <taxon>Pentapetalae</taxon>
        <taxon>rosids</taxon>
        <taxon>fabids</taxon>
        <taxon>Rosales</taxon>
        <taxon>Rhamnaceae</taxon>
        <taxon>rhamnoid group</taxon>
        <taxon>Rhamneae</taxon>
        <taxon>Rhamnella</taxon>
    </lineage>
</organism>
<gene>
    <name evidence="2" type="ORF">FNV43_RR07004</name>
</gene>
<keyword evidence="3" id="KW-1185">Reference proteome</keyword>
<name>A0A8K0HFM7_9ROSA</name>
<dbReference type="Proteomes" id="UP000796880">
    <property type="component" value="Unassembled WGS sequence"/>
</dbReference>
<dbReference type="OrthoDB" id="1676631at2759"/>
<sequence length="184" mass="20399">MELKLELLSSLKQLSRFKGNKIEVAKASGGKNPMTDSRVLISEELPADCSKAKATTGDSSKGKAVLWCSELEQLNKRLKVLEEETKTMKDALFESMEERNNLMNDIYQQFQQLQSCLFPSNLAIEDNFSDRNSSVSTAMDVRVGTSVSEILRPQPNPSFVAGDLGANLLTSKERAEGLHLLSDR</sequence>
<evidence type="ECO:0000313" key="2">
    <source>
        <dbReference type="EMBL" id="KAF3450915.1"/>
    </source>
</evidence>
<keyword evidence="1" id="KW-0175">Coiled coil</keyword>
<feature type="coiled-coil region" evidence="1">
    <location>
        <begin position="64"/>
        <end position="91"/>
    </location>
</feature>
<dbReference type="EMBL" id="VOIH02000003">
    <property type="protein sequence ID" value="KAF3450915.1"/>
    <property type="molecule type" value="Genomic_DNA"/>
</dbReference>
<evidence type="ECO:0000313" key="3">
    <source>
        <dbReference type="Proteomes" id="UP000796880"/>
    </source>
</evidence>
<accession>A0A8K0HFM7</accession>
<protein>
    <submittedName>
        <fullName evidence="2">Uncharacterized protein</fullName>
    </submittedName>
</protein>